<dbReference type="Proteomes" id="UP000070544">
    <property type="component" value="Unassembled WGS sequence"/>
</dbReference>
<dbReference type="AlphaFoldDB" id="A0A139AWN1"/>
<organism evidence="2 3">
    <name type="scientific">Gonapodya prolifera (strain JEL478)</name>
    <name type="common">Monoblepharis prolifera</name>
    <dbReference type="NCBI Taxonomy" id="1344416"/>
    <lineage>
        <taxon>Eukaryota</taxon>
        <taxon>Fungi</taxon>
        <taxon>Fungi incertae sedis</taxon>
        <taxon>Chytridiomycota</taxon>
        <taxon>Chytridiomycota incertae sedis</taxon>
        <taxon>Monoblepharidomycetes</taxon>
        <taxon>Monoblepharidales</taxon>
        <taxon>Gonapodyaceae</taxon>
        <taxon>Gonapodya</taxon>
    </lineage>
</organism>
<feature type="region of interest" description="Disordered" evidence="1">
    <location>
        <begin position="75"/>
        <end position="94"/>
    </location>
</feature>
<feature type="compositionally biased region" description="Low complexity" evidence="1">
    <location>
        <begin position="233"/>
        <end position="244"/>
    </location>
</feature>
<feature type="compositionally biased region" description="Low complexity" evidence="1">
    <location>
        <begin position="451"/>
        <end position="468"/>
    </location>
</feature>
<dbReference type="EMBL" id="KQ965733">
    <property type="protein sequence ID" value="KXS21128.1"/>
    <property type="molecule type" value="Genomic_DNA"/>
</dbReference>
<feature type="region of interest" description="Disordered" evidence="1">
    <location>
        <begin position="230"/>
        <end position="251"/>
    </location>
</feature>
<evidence type="ECO:0000313" key="3">
    <source>
        <dbReference type="Proteomes" id="UP000070544"/>
    </source>
</evidence>
<protein>
    <recommendedName>
        <fullName evidence="4">F-box domain-containing protein</fullName>
    </recommendedName>
</protein>
<keyword evidence="3" id="KW-1185">Reference proteome</keyword>
<accession>A0A139AWN1</accession>
<gene>
    <name evidence="2" type="ORF">M427DRAFT_65924</name>
</gene>
<feature type="region of interest" description="Disordered" evidence="1">
    <location>
        <begin position="308"/>
        <end position="330"/>
    </location>
</feature>
<reference evidence="2 3" key="1">
    <citation type="journal article" date="2015" name="Genome Biol. Evol.">
        <title>Phylogenomic analyses indicate that early fungi evolved digesting cell walls of algal ancestors of land plants.</title>
        <authorList>
            <person name="Chang Y."/>
            <person name="Wang S."/>
            <person name="Sekimoto S."/>
            <person name="Aerts A.L."/>
            <person name="Choi C."/>
            <person name="Clum A."/>
            <person name="LaButti K.M."/>
            <person name="Lindquist E.A."/>
            <person name="Yee Ngan C."/>
            <person name="Ohm R.A."/>
            <person name="Salamov A.A."/>
            <person name="Grigoriev I.V."/>
            <person name="Spatafora J.W."/>
            <person name="Berbee M.L."/>
        </authorList>
    </citation>
    <scope>NUCLEOTIDE SEQUENCE [LARGE SCALE GENOMIC DNA]</scope>
    <source>
        <strain evidence="2 3">JEL478</strain>
    </source>
</reference>
<evidence type="ECO:0000313" key="2">
    <source>
        <dbReference type="EMBL" id="KXS21128.1"/>
    </source>
</evidence>
<evidence type="ECO:0000256" key="1">
    <source>
        <dbReference type="SAM" id="MobiDB-lite"/>
    </source>
</evidence>
<name>A0A139AWN1_GONPJ</name>
<sequence>MQTHDAHSVPLPDELIQVILFFLHPIENRHALRSVALSSRRLSRLALPVLWRALPPLDSLRLARFIQFTTMHPSYRERTSGPRGSESPSASKSVRNKHPFSFIKAVSLVGLFDQSHVPYLAKLVKVFRVFDVRLESLDLSTALNLSFLSWGNTQHKALEAFVWACWSAGWPLRSALDFQAHSATSAPPNGLPTPCLKTLLLPLSGSLPSLTWLRALAVSIQVRYKDAASTHQPLPSSLDSSTPTNATTPLPPSLHHQSLFATLTMLSIPCDLSTTSTTSATALLALLVPNPASLRHLTLIFHEYDRDPHDGGTGTAENAPPGSEPPAAPHTSLLTSLASLTLDFGIVTRYPARDPKPIRFAWRSIFSLFATSRSALTVLRIRNLALRLSIFNPMNAAWTQGGVQAPTMVPLEDLVDFEVLRTVAGSVVELDLAGSVVRASTLRRLFGSAATPTAGMPTPSAPASASASWIDTDDRPTAPLEASTTPHLAFPRLHTLHLDCSHTASPSDLPDSVQRDILHADPGVAAQLRSLRALAVYLPDQQMWYGIAGLPGGDGGSQGGLGADVMDLAASGAGGAGLAAGEGTPEEEKEQELTQAQTEIRIHVHMAQRASPLSLAAQAAQLAAVFPVTEGARSLVRRCTLHVARPVRLDAVGLLREALEHFPRCEAVAVVEEEGRGVGWTGESTLRNVVRARCPDAEMESVGGSEGYVFGREQMERLVRA</sequence>
<feature type="region of interest" description="Disordered" evidence="1">
    <location>
        <begin position="451"/>
        <end position="482"/>
    </location>
</feature>
<evidence type="ECO:0008006" key="4">
    <source>
        <dbReference type="Google" id="ProtNLM"/>
    </source>
</evidence>
<proteinExistence type="predicted"/>